<keyword evidence="8 14" id="KW-0862">Zinc</keyword>
<feature type="signal peptide" evidence="12 15">
    <location>
        <begin position="1"/>
        <end position="18"/>
    </location>
</feature>
<comment type="subcellular location">
    <subcellularLocation>
        <location evidence="1 12">Secreted</location>
    </subcellularLocation>
</comment>
<comment type="cofactor">
    <cofactor evidence="14 15">
        <name>Zn(2+)</name>
        <dbReference type="ChEBI" id="CHEBI:29105"/>
    </cofactor>
    <text evidence="14 15">Binds 1 zinc ion per subunit.</text>
</comment>
<dbReference type="SUPFAM" id="SSF55486">
    <property type="entry name" value="Metalloproteases ('zincins'), catalytic domain"/>
    <property type="match status" value="1"/>
</dbReference>
<evidence type="ECO:0000256" key="1">
    <source>
        <dbReference type="ARBA" id="ARBA00004613"/>
    </source>
</evidence>
<keyword evidence="9 14" id="KW-0482">Metalloprotease</keyword>
<evidence type="ECO:0000313" key="20">
    <source>
        <dbReference type="WBParaSite" id="EVEC_0000119001-mRNA-1"/>
    </source>
</evidence>
<gene>
    <name evidence="18" type="ORF">EVEC_LOCUS898</name>
</gene>
<feature type="domain" description="CUB" evidence="16">
    <location>
        <begin position="310"/>
        <end position="423"/>
    </location>
</feature>
<dbReference type="InterPro" id="IPR035914">
    <property type="entry name" value="Sperma_CUB_dom_sf"/>
</dbReference>
<dbReference type="PIRSF" id="PIRSF036365">
    <property type="entry name" value="Astacin_nematoda"/>
    <property type="match status" value="1"/>
</dbReference>
<dbReference type="SUPFAM" id="SSF49854">
    <property type="entry name" value="Spermadhesin, CUB domain"/>
    <property type="match status" value="1"/>
</dbReference>
<feature type="domain" description="Peptidase M12A" evidence="17">
    <location>
        <begin position="45"/>
        <end position="266"/>
    </location>
</feature>
<dbReference type="GO" id="GO:0004222">
    <property type="term" value="F:metalloendopeptidase activity"/>
    <property type="evidence" value="ECO:0007669"/>
    <property type="project" value="UniProtKB-UniRule"/>
</dbReference>
<evidence type="ECO:0000256" key="4">
    <source>
        <dbReference type="ARBA" id="ARBA00022670"/>
    </source>
</evidence>
<evidence type="ECO:0000256" key="11">
    <source>
        <dbReference type="ARBA" id="ARBA00023180"/>
    </source>
</evidence>
<keyword evidence="19" id="KW-1185">Reference proteome</keyword>
<keyword evidence="5 14" id="KW-0479">Metal-binding</keyword>
<protein>
    <recommendedName>
        <fullName evidence="12">Zinc metalloproteinase</fullName>
    </recommendedName>
</protein>
<dbReference type="PANTHER" id="PTHR10127">
    <property type="entry name" value="DISCOIDIN, CUB, EGF, LAMININ , AND ZINC METALLOPROTEASE DOMAIN CONTAINING"/>
    <property type="match status" value="1"/>
</dbReference>
<keyword evidence="6 12" id="KW-0732">Signal</keyword>
<reference evidence="18 19" key="2">
    <citation type="submission" date="2018-10" db="EMBL/GenBank/DDBJ databases">
        <authorList>
            <consortium name="Pathogen Informatics"/>
        </authorList>
    </citation>
    <scope>NUCLEOTIDE SEQUENCE [LARGE SCALE GENOMIC DNA]</scope>
</reference>
<dbReference type="GO" id="GO:0008270">
    <property type="term" value="F:zinc ion binding"/>
    <property type="evidence" value="ECO:0007669"/>
    <property type="project" value="UniProtKB-UniRule"/>
</dbReference>
<dbReference type="InterPro" id="IPR000742">
    <property type="entry name" value="EGF"/>
</dbReference>
<dbReference type="SMART" id="SM00042">
    <property type="entry name" value="CUB"/>
    <property type="match status" value="1"/>
</dbReference>
<keyword evidence="10" id="KW-1015">Disulfide bond</keyword>
<dbReference type="Pfam" id="PF01400">
    <property type="entry name" value="Astacin"/>
    <property type="match status" value="2"/>
</dbReference>
<evidence type="ECO:0000313" key="18">
    <source>
        <dbReference type="EMBL" id="VDD85755.1"/>
    </source>
</evidence>
<organism evidence="20">
    <name type="scientific">Enterobius vermicularis</name>
    <name type="common">Human pinworm</name>
    <dbReference type="NCBI Taxonomy" id="51028"/>
    <lineage>
        <taxon>Eukaryota</taxon>
        <taxon>Metazoa</taxon>
        <taxon>Ecdysozoa</taxon>
        <taxon>Nematoda</taxon>
        <taxon>Chromadorea</taxon>
        <taxon>Rhabditida</taxon>
        <taxon>Spirurina</taxon>
        <taxon>Oxyuridomorpha</taxon>
        <taxon>Oxyuroidea</taxon>
        <taxon>Oxyuridae</taxon>
        <taxon>Enterobius</taxon>
    </lineage>
</organism>
<evidence type="ECO:0000256" key="5">
    <source>
        <dbReference type="ARBA" id="ARBA00022723"/>
    </source>
</evidence>
<dbReference type="PROSITE" id="PS00022">
    <property type="entry name" value="EGF_1"/>
    <property type="match status" value="1"/>
</dbReference>
<dbReference type="SMART" id="SM00235">
    <property type="entry name" value="ZnMc"/>
    <property type="match status" value="1"/>
</dbReference>
<dbReference type="AlphaFoldDB" id="A0A0N4UUV3"/>
<feature type="binding site" evidence="14">
    <location>
        <position position="147"/>
    </location>
    <ligand>
        <name>Zn(2+)</name>
        <dbReference type="ChEBI" id="CHEBI:29105"/>
        <note>catalytic</note>
    </ligand>
</feature>
<dbReference type="WBParaSite" id="EVEC_0000119001-mRNA-1">
    <property type="protein sequence ID" value="EVEC_0000119001-mRNA-1"/>
    <property type="gene ID" value="EVEC_0000119001"/>
</dbReference>
<name>A0A0N4UUV3_ENTVE</name>
<dbReference type="Proteomes" id="UP000274131">
    <property type="component" value="Unassembled WGS sequence"/>
</dbReference>
<keyword evidence="11" id="KW-0325">Glycoprotein</keyword>
<dbReference type="GO" id="GO:0005576">
    <property type="term" value="C:extracellular region"/>
    <property type="evidence" value="ECO:0007669"/>
    <property type="project" value="UniProtKB-SubCell"/>
</dbReference>
<dbReference type="Gene3D" id="3.40.390.10">
    <property type="entry name" value="Collagenase (Catalytic Domain)"/>
    <property type="match status" value="1"/>
</dbReference>
<dbReference type="PROSITE" id="PS01186">
    <property type="entry name" value="EGF_2"/>
    <property type="match status" value="1"/>
</dbReference>
<dbReference type="CDD" id="cd04280">
    <property type="entry name" value="ZnMc_astacin_like"/>
    <property type="match status" value="1"/>
</dbReference>
<keyword evidence="3" id="KW-0245">EGF-like domain</keyword>
<comment type="caution">
    <text evidence="13">Lacks conserved residue(s) required for the propagation of feature annotation.</text>
</comment>
<dbReference type="PROSITE" id="PS51864">
    <property type="entry name" value="ASTACIN"/>
    <property type="match status" value="1"/>
</dbReference>
<keyword evidence="2 12" id="KW-0964">Secreted</keyword>
<dbReference type="InterPro" id="IPR006026">
    <property type="entry name" value="Peptidase_Metallo"/>
</dbReference>
<dbReference type="InterPro" id="IPR024079">
    <property type="entry name" value="MetalloPept_cat_dom_sf"/>
</dbReference>
<reference evidence="20" key="1">
    <citation type="submission" date="2017-02" db="UniProtKB">
        <authorList>
            <consortium name="WormBaseParasite"/>
        </authorList>
    </citation>
    <scope>IDENTIFICATION</scope>
</reference>
<evidence type="ECO:0000259" key="16">
    <source>
        <dbReference type="PROSITE" id="PS01180"/>
    </source>
</evidence>
<dbReference type="InterPro" id="IPR000859">
    <property type="entry name" value="CUB_dom"/>
</dbReference>
<evidence type="ECO:0000256" key="6">
    <source>
        <dbReference type="ARBA" id="ARBA00022729"/>
    </source>
</evidence>
<feature type="chain" id="PRO_5043073169" description="Zinc metalloproteinase" evidence="12 15">
    <location>
        <begin position="19"/>
        <end position="442"/>
    </location>
</feature>
<evidence type="ECO:0000256" key="3">
    <source>
        <dbReference type="ARBA" id="ARBA00022536"/>
    </source>
</evidence>
<evidence type="ECO:0000256" key="12">
    <source>
        <dbReference type="PIRNR" id="PIRNR036365"/>
    </source>
</evidence>
<dbReference type="PROSITE" id="PS01180">
    <property type="entry name" value="CUB"/>
    <property type="match status" value="1"/>
</dbReference>
<sequence>MLSQIFFVFSTLVVITGASPIVINDPLENYKLQETRSLGIRAKRQALRDHSYPLSLWNDGPIPFTISTPHAVTIILKSIKFWQQNTCIDFEQNGKGKNVLDFVRGTGCYSAIGRVWFQKRQDLSVGTICEHFHTVTHELAHALGLFHTQSRPDRNRYVIIHEENALASFASTSLNNFVTLITEEGRRCAFQRGQQGNFRAEDPTSCVTYDIPYEYGSVMHYRNHEFSVNSKPTVVPRDPLHEHTMGSGTGPSFLDVLLINKHYNCLDRCATVNTDCKNGGYPHPRNCDECICPSGFAGRYCNEKQSSDGCGEILYANSTVLEVFHRMGAPGTRDDMSYCYWWIKTLENERIEVRIISLNTACWEGCLFGGLEIKASEDKRLTGYRFCCDEFPKKPIVIPGGILPIILFNRDSFTSFSLQYRSVPSDYPAAESQLTNFLGDDS</sequence>
<evidence type="ECO:0000256" key="9">
    <source>
        <dbReference type="ARBA" id="ARBA00023049"/>
    </source>
</evidence>
<dbReference type="InterPro" id="IPR001506">
    <property type="entry name" value="Peptidase_M12A"/>
</dbReference>
<accession>A0A0N4UUV3</accession>
<feature type="active site" evidence="14">
    <location>
        <position position="138"/>
    </location>
</feature>
<keyword evidence="4 14" id="KW-0645">Protease</keyword>
<keyword evidence="7 14" id="KW-0378">Hydrolase</keyword>
<feature type="binding site" evidence="14">
    <location>
        <position position="137"/>
    </location>
    <ligand>
        <name>Zn(2+)</name>
        <dbReference type="ChEBI" id="CHEBI:29105"/>
        <note>catalytic</note>
    </ligand>
</feature>
<evidence type="ECO:0000313" key="19">
    <source>
        <dbReference type="Proteomes" id="UP000274131"/>
    </source>
</evidence>
<evidence type="ECO:0000256" key="10">
    <source>
        <dbReference type="ARBA" id="ARBA00023157"/>
    </source>
</evidence>
<evidence type="ECO:0000256" key="7">
    <source>
        <dbReference type="ARBA" id="ARBA00022801"/>
    </source>
</evidence>
<dbReference type="PANTHER" id="PTHR10127:SF780">
    <property type="entry name" value="METALLOENDOPEPTIDASE"/>
    <property type="match status" value="1"/>
</dbReference>
<dbReference type="CDD" id="cd00041">
    <property type="entry name" value="CUB"/>
    <property type="match status" value="1"/>
</dbReference>
<evidence type="ECO:0000256" key="2">
    <source>
        <dbReference type="ARBA" id="ARBA00022525"/>
    </source>
</evidence>
<evidence type="ECO:0000256" key="13">
    <source>
        <dbReference type="PROSITE-ProRule" id="PRU00059"/>
    </source>
</evidence>
<dbReference type="InterPro" id="IPR017050">
    <property type="entry name" value="Metallopeptidase_nem"/>
</dbReference>
<evidence type="ECO:0000256" key="8">
    <source>
        <dbReference type="ARBA" id="ARBA00022833"/>
    </source>
</evidence>
<evidence type="ECO:0000256" key="15">
    <source>
        <dbReference type="RuleBase" id="RU361183"/>
    </source>
</evidence>
<evidence type="ECO:0000259" key="17">
    <source>
        <dbReference type="PROSITE" id="PS51864"/>
    </source>
</evidence>
<dbReference type="InterPro" id="IPR034035">
    <property type="entry name" value="Astacin-like_dom"/>
</dbReference>
<dbReference type="EMBL" id="UXUI01007147">
    <property type="protein sequence ID" value="VDD85755.1"/>
    <property type="molecule type" value="Genomic_DNA"/>
</dbReference>
<dbReference type="GO" id="GO:0006508">
    <property type="term" value="P:proteolysis"/>
    <property type="evidence" value="ECO:0007669"/>
    <property type="project" value="UniProtKB-KW"/>
</dbReference>
<dbReference type="PRINTS" id="PR00480">
    <property type="entry name" value="ASTACIN"/>
</dbReference>
<dbReference type="OrthoDB" id="5826793at2759"/>
<dbReference type="Gene3D" id="2.60.120.290">
    <property type="entry name" value="Spermadhesin, CUB domain"/>
    <property type="match status" value="1"/>
</dbReference>
<feature type="binding site" evidence="14">
    <location>
        <position position="141"/>
    </location>
    <ligand>
        <name>Zn(2+)</name>
        <dbReference type="ChEBI" id="CHEBI:29105"/>
        <note>catalytic</note>
    </ligand>
</feature>
<dbReference type="GO" id="GO:0018996">
    <property type="term" value="P:molting cycle, collagen and cuticulin-based cuticle"/>
    <property type="evidence" value="ECO:0007669"/>
    <property type="project" value="InterPro"/>
</dbReference>
<proteinExistence type="predicted"/>
<dbReference type="STRING" id="51028.A0A0N4UUV3"/>
<evidence type="ECO:0000256" key="14">
    <source>
        <dbReference type="PROSITE-ProRule" id="PRU01211"/>
    </source>
</evidence>